<accession>A0A090KMW6</accession>
<dbReference type="Proteomes" id="UP000040576">
    <property type="component" value="Unassembled WGS sequence"/>
</dbReference>
<protein>
    <submittedName>
        <fullName evidence="1">Uncharacterized protein</fullName>
    </submittedName>
</protein>
<proteinExistence type="predicted"/>
<evidence type="ECO:0000313" key="1">
    <source>
        <dbReference type="EMBL" id="CEE00029.1"/>
    </source>
</evidence>
<gene>
    <name evidence="1" type="ORF">BT1A1_0158</name>
</gene>
<dbReference type="AlphaFoldDB" id="A0A090KMW6"/>
<evidence type="ECO:0000313" key="2">
    <source>
        <dbReference type="Proteomes" id="UP000040576"/>
    </source>
</evidence>
<name>A0A090KMW6_9BACI</name>
<reference evidence="1 2" key="1">
    <citation type="submission" date="2014-07" db="EMBL/GenBank/DDBJ databases">
        <authorList>
            <person name="Wibberg Daniel"/>
        </authorList>
    </citation>
    <scope>NUCLEOTIDE SEQUENCE [LARGE SCALE GENOMIC DNA]</scope>
</reference>
<dbReference type="EMBL" id="CCRF01000006">
    <property type="protein sequence ID" value="CEE00029.1"/>
    <property type="molecule type" value="Genomic_DNA"/>
</dbReference>
<keyword evidence="2" id="KW-1185">Reference proteome</keyword>
<sequence length="99" mass="11274">MGSYSGVLIYQKDLRYGDILSNLSNPADFFKSDFINNRLYFKSAVRNNFNNFIYDYIQGIIPKEYVGGINTFIRMVLMGMIPVSSLVLTSLAELSLQEV</sequence>
<organism evidence="1 2">
    <name type="scientific">Caldibacillus thermoamylovorans</name>
    <dbReference type="NCBI Taxonomy" id="35841"/>
    <lineage>
        <taxon>Bacteria</taxon>
        <taxon>Bacillati</taxon>
        <taxon>Bacillota</taxon>
        <taxon>Bacilli</taxon>
        <taxon>Bacillales</taxon>
        <taxon>Bacillaceae</taxon>
        <taxon>Caldibacillus</taxon>
    </lineage>
</organism>